<feature type="region of interest" description="Disordered" evidence="2">
    <location>
        <begin position="663"/>
        <end position="689"/>
    </location>
</feature>
<evidence type="ECO:0000256" key="2">
    <source>
        <dbReference type="SAM" id="MobiDB-lite"/>
    </source>
</evidence>
<feature type="region of interest" description="Disordered" evidence="2">
    <location>
        <begin position="425"/>
        <end position="490"/>
    </location>
</feature>
<dbReference type="EMBL" id="LATX01001551">
    <property type="protein sequence ID" value="KTB40749.1"/>
    <property type="molecule type" value="Genomic_DNA"/>
</dbReference>
<protein>
    <submittedName>
        <fullName evidence="3">Uncharacterized protein</fullName>
    </submittedName>
</protein>
<comment type="caution">
    <text evidence="3">The sequence shown here is derived from an EMBL/GenBank/DDBJ whole genome shotgun (WGS) entry which is preliminary data.</text>
</comment>
<evidence type="ECO:0000256" key="1">
    <source>
        <dbReference type="SAM" id="Coils"/>
    </source>
</evidence>
<organism evidence="3 4">
    <name type="scientific">Moniliophthora roreri</name>
    <name type="common">Frosty pod rot fungus</name>
    <name type="synonym">Monilia roreri</name>
    <dbReference type="NCBI Taxonomy" id="221103"/>
    <lineage>
        <taxon>Eukaryota</taxon>
        <taxon>Fungi</taxon>
        <taxon>Dikarya</taxon>
        <taxon>Basidiomycota</taxon>
        <taxon>Agaricomycotina</taxon>
        <taxon>Agaricomycetes</taxon>
        <taxon>Agaricomycetidae</taxon>
        <taxon>Agaricales</taxon>
        <taxon>Marasmiineae</taxon>
        <taxon>Marasmiaceae</taxon>
        <taxon>Moniliophthora</taxon>
    </lineage>
</organism>
<sequence>MRFPLLRRLSHLIHRRPKSESFAVDVLNQFVIDDSDEEQLPRSQSLGNPDDICILPPHLLDLLLQHPVPTSLNDILVALANLERRIPIVEMEIMQLQQKKDRILFESQLVQEEIRRTKANLDMDEAEKRKAVEVEEKLKEMERREDHLGKILATLPRNSTPVFHEIAAAIDAGKSFQHAAISVIRELVDKPDSPWSKLVPAVVGDRSSDQYASALSMVLKTRKDIKHGRNVAQFWKKQAKLDEANANLVTPSASTLSDVQIALSEERKRAVDDLLRKLRSGEIPVRSRVLTQAAPICEGDSANISPTVLLVSSELSAEKPLLSTIPSTSAIGEFNMDEKDLSRISTLAVSSTSLPTLPSQSELLYLQSTATENHPTRDLKSIPEINKSSSSQSFVTSASVSSSEPSSTSSFASVDIFNSDIWESSPSLSKLQPPASISRSDDGDISSFPIPGPHVRNPPQCRVPPPRTSPFGGLETINESEEPSSSSSYYSSIPSASILASSSRPDTTLVAASSSDANDITLVIAEDQAVEKNAPSQSLSASRAKKSFMTSRLPRRLSVLLSPKKPKVKKGKEKMVEVSPAKLEQGRKPLGIKSNLVQTKRSVAVNPASRSQTVGTRTRANSGASARPTISSSIKQVEAQERLRAMKEKENFGESRTIGKKNIGCETTAGKSARVGSGRVPPGRKVKHA</sequence>
<evidence type="ECO:0000313" key="4">
    <source>
        <dbReference type="Proteomes" id="UP000054988"/>
    </source>
</evidence>
<gene>
    <name evidence="3" type="ORF">WG66_6641</name>
</gene>
<reference evidence="3 4" key="1">
    <citation type="submission" date="2015-12" db="EMBL/GenBank/DDBJ databases">
        <title>Draft genome sequence of Moniliophthora roreri, the causal agent of frosty pod rot of cacao.</title>
        <authorList>
            <person name="Aime M.C."/>
            <person name="Diaz-Valderrama J.R."/>
            <person name="Kijpornyongpan T."/>
            <person name="Phillips-Mora W."/>
        </authorList>
    </citation>
    <scope>NUCLEOTIDE SEQUENCE [LARGE SCALE GENOMIC DNA]</scope>
    <source>
        <strain evidence="3 4">MCA 2952</strain>
    </source>
</reference>
<dbReference type="eggNOG" id="ENOG502RBQX">
    <property type="taxonomic scope" value="Eukaryota"/>
</dbReference>
<dbReference type="Proteomes" id="UP000054988">
    <property type="component" value="Unassembled WGS sequence"/>
</dbReference>
<accession>A0A0W0FWM4</accession>
<dbReference type="AlphaFoldDB" id="A0A0W0FWM4"/>
<name>A0A0W0FWM4_MONRR</name>
<feature type="coiled-coil region" evidence="1">
    <location>
        <begin position="79"/>
        <end position="144"/>
    </location>
</feature>
<feature type="compositionally biased region" description="Polar residues" evidence="2">
    <location>
        <begin position="608"/>
        <end position="635"/>
    </location>
</feature>
<keyword evidence="1" id="KW-0175">Coiled coil</keyword>
<proteinExistence type="predicted"/>
<feature type="region of interest" description="Disordered" evidence="2">
    <location>
        <begin position="605"/>
        <end position="635"/>
    </location>
</feature>
<evidence type="ECO:0000313" key="3">
    <source>
        <dbReference type="EMBL" id="KTB40749.1"/>
    </source>
</evidence>